<feature type="transmembrane region" description="Helical" evidence="12">
    <location>
        <begin position="189"/>
        <end position="209"/>
    </location>
</feature>
<feature type="region of interest" description="Disordered" evidence="11">
    <location>
        <begin position="451"/>
        <end position="520"/>
    </location>
</feature>
<evidence type="ECO:0000256" key="4">
    <source>
        <dbReference type="ARBA" id="ARBA00022630"/>
    </source>
</evidence>
<keyword evidence="5" id="KW-0274">FAD</keyword>
<evidence type="ECO:0000256" key="8">
    <source>
        <dbReference type="ARBA" id="ARBA00023033"/>
    </source>
</evidence>
<dbReference type="InterPro" id="IPR036188">
    <property type="entry name" value="FAD/NAD-bd_sf"/>
</dbReference>
<feature type="transmembrane region" description="Helical" evidence="12">
    <location>
        <begin position="262"/>
        <end position="279"/>
    </location>
</feature>
<keyword evidence="12" id="KW-0812">Transmembrane</keyword>
<dbReference type="AlphaFoldDB" id="A0A543GFL8"/>
<keyword evidence="8" id="KW-0503">Monooxygenase</keyword>
<dbReference type="EMBL" id="VFPH01000001">
    <property type="protein sequence ID" value="TQM44853.1"/>
    <property type="molecule type" value="Genomic_DNA"/>
</dbReference>
<dbReference type="GO" id="GO:0034899">
    <property type="term" value="F:trimethylamine monooxygenase activity"/>
    <property type="evidence" value="ECO:0007669"/>
    <property type="project" value="UniProtKB-EC"/>
</dbReference>
<evidence type="ECO:0000256" key="11">
    <source>
        <dbReference type="SAM" id="MobiDB-lite"/>
    </source>
</evidence>
<dbReference type="Proteomes" id="UP000319818">
    <property type="component" value="Unassembled WGS sequence"/>
</dbReference>
<feature type="transmembrane region" description="Helical" evidence="12">
    <location>
        <begin position="291"/>
        <end position="309"/>
    </location>
</feature>
<evidence type="ECO:0000313" key="14">
    <source>
        <dbReference type="Proteomes" id="UP000319818"/>
    </source>
</evidence>
<dbReference type="GO" id="GO:0050660">
    <property type="term" value="F:flavin adenine dinucleotide binding"/>
    <property type="evidence" value="ECO:0007669"/>
    <property type="project" value="InterPro"/>
</dbReference>
<organism evidence="13 14">
    <name type="scientific">Pseudonocardia cypriaca</name>
    <dbReference type="NCBI Taxonomy" id="882449"/>
    <lineage>
        <taxon>Bacteria</taxon>
        <taxon>Bacillati</taxon>
        <taxon>Actinomycetota</taxon>
        <taxon>Actinomycetes</taxon>
        <taxon>Pseudonocardiales</taxon>
        <taxon>Pseudonocardiaceae</taxon>
        <taxon>Pseudonocardia</taxon>
    </lineage>
</organism>
<evidence type="ECO:0000256" key="5">
    <source>
        <dbReference type="ARBA" id="ARBA00022827"/>
    </source>
</evidence>
<evidence type="ECO:0000256" key="2">
    <source>
        <dbReference type="ARBA" id="ARBA00009183"/>
    </source>
</evidence>
<feature type="transmembrane region" description="Helical" evidence="12">
    <location>
        <begin position="157"/>
        <end position="177"/>
    </location>
</feature>
<keyword evidence="14" id="KW-1185">Reference proteome</keyword>
<evidence type="ECO:0000256" key="7">
    <source>
        <dbReference type="ARBA" id="ARBA00023002"/>
    </source>
</evidence>
<dbReference type="InterPro" id="IPR037185">
    <property type="entry name" value="EmrE-like"/>
</dbReference>
<dbReference type="GO" id="GO:0050661">
    <property type="term" value="F:NADP binding"/>
    <property type="evidence" value="ECO:0007669"/>
    <property type="project" value="InterPro"/>
</dbReference>
<keyword evidence="7" id="KW-0560">Oxidoreductase</keyword>
<evidence type="ECO:0000256" key="3">
    <source>
        <dbReference type="ARBA" id="ARBA00010139"/>
    </source>
</evidence>
<feature type="transmembrane region" description="Helical" evidence="12">
    <location>
        <begin position="21"/>
        <end position="39"/>
    </location>
</feature>
<evidence type="ECO:0000313" key="13">
    <source>
        <dbReference type="EMBL" id="TQM44853.1"/>
    </source>
</evidence>
<dbReference type="PANTHER" id="PTHR23023">
    <property type="entry name" value="DIMETHYLANILINE MONOOXYGENASE"/>
    <property type="match status" value="1"/>
</dbReference>
<feature type="transmembrane region" description="Helical" evidence="12">
    <location>
        <begin position="128"/>
        <end position="145"/>
    </location>
</feature>
<dbReference type="FunFam" id="3.50.50.60:FF:000138">
    <property type="entry name" value="Flavin-containing monooxygenase"/>
    <property type="match status" value="1"/>
</dbReference>
<proteinExistence type="inferred from homology"/>
<evidence type="ECO:0000256" key="9">
    <source>
        <dbReference type="ARBA" id="ARBA00034528"/>
    </source>
</evidence>
<gene>
    <name evidence="13" type="ORF">FB388_2236</name>
</gene>
<evidence type="ECO:0000256" key="10">
    <source>
        <dbReference type="ARBA" id="ARBA00035159"/>
    </source>
</evidence>
<keyword evidence="12" id="KW-1133">Transmembrane helix</keyword>
<dbReference type="Gene3D" id="3.50.50.60">
    <property type="entry name" value="FAD/NAD(P)-binding domain"/>
    <property type="match status" value="2"/>
</dbReference>
<keyword evidence="4" id="KW-0285">Flavoprotein</keyword>
<comment type="similarity">
    <text evidence="3">Belongs to the FAD-binding monooxygenase family.</text>
</comment>
<dbReference type="OrthoDB" id="5168853at2"/>
<reference evidence="13 14" key="1">
    <citation type="submission" date="2019-06" db="EMBL/GenBank/DDBJ databases">
        <title>Sequencing the genomes of 1000 actinobacteria strains.</title>
        <authorList>
            <person name="Klenk H.-P."/>
        </authorList>
    </citation>
    <scope>NUCLEOTIDE SEQUENCE [LARGE SCALE GENOMIC DNA]</scope>
    <source>
        <strain evidence="13 14">DSM 45511</strain>
    </source>
</reference>
<comment type="cofactor">
    <cofactor evidence="1">
        <name>FAD</name>
        <dbReference type="ChEBI" id="CHEBI:57692"/>
    </cofactor>
</comment>
<feature type="transmembrane region" description="Helical" evidence="12">
    <location>
        <begin position="103"/>
        <end position="122"/>
    </location>
</feature>
<comment type="similarity">
    <text evidence="2">Belongs to the FMO family.</text>
</comment>
<feature type="transmembrane region" description="Helical" evidence="12">
    <location>
        <begin position="59"/>
        <end position="82"/>
    </location>
</feature>
<dbReference type="Pfam" id="PF00743">
    <property type="entry name" value="FMO-like"/>
    <property type="match status" value="2"/>
</dbReference>
<dbReference type="GO" id="GO:0004499">
    <property type="term" value="F:N,N-dimethylaniline monooxygenase activity"/>
    <property type="evidence" value="ECO:0007669"/>
    <property type="project" value="InterPro"/>
</dbReference>
<evidence type="ECO:0000256" key="12">
    <source>
        <dbReference type="SAM" id="Phobius"/>
    </source>
</evidence>
<evidence type="ECO:0000256" key="1">
    <source>
        <dbReference type="ARBA" id="ARBA00001974"/>
    </source>
</evidence>
<dbReference type="InterPro" id="IPR050346">
    <property type="entry name" value="FMO-like"/>
</dbReference>
<dbReference type="SUPFAM" id="SSF103481">
    <property type="entry name" value="Multidrug resistance efflux transporter EmrE"/>
    <property type="match status" value="1"/>
</dbReference>
<dbReference type="RefSeq" id="WP_142100010.1">
    <property type="nucleotide sequence ID" value="NZ_VFPH01000001.1"/>
</dbReference>
<evidence type="ECO:0000256" key="6">
    <source>
        <dbReference type="ARBA" id="ARBA00022857"/>
    </source>
</evidence>
<sequence>MSGTEKVQQLRREYRNRQVRWGFIWAIWCAVLWGAWYVPGTVIYSEVPFVDLAGSTGDYLLAAMVITTLNAVAVLLAMYLWVAVLGKTGEYVQTMRRTRISRWYAPAGLAGMLAIFGSILAIAYVGAAFAAVAALLYPIIGALLARLWYHERITRQAAVGIIVIVAGGVIIFAPGIVGELAGAGTGGMLGYVGGALAFIGWGVEGAIAGRALDVSDPDVGLTLRFTAEVALWVLVVVPITWVLAGNRLWEVIGATLANPNNLLLLVLLGLTFGFCYVAWYKSFPLIGVGRGQAIAALYGPLALVWLYLFTLEAPGVQFVVGGLIAVIGSFVLFTEKRDVLEVVRAVPGAHVDPAPTPEEVPDMHMKGHMLQLLAERGPMWDYDIADEVMQAYGVSGDYWFGTVRLTLTDLFSSGLLDEIETAVDPEKSRGEEKLLFKFGLNDFGRSRMRQSGLMGEKADEHVLRVSGGPGADGDPDDRAPAAGALPGEDVRQEVVSATDGATPESPDPVSAPLASSPPKRRDMARVAVIGAGPSGLAQLHAFEQARRAGVEVPEVVCFEKQSDWGGLWNYTWRTGLDQYGDPVHGSMYRYLWSNGPKECLEFADYTFDEHFGKPIPSFPPREVLFDYITGRAKKSNVRQYIQFDSAVRWVSFDLARDVFEVTVESREDGSTRTEEFDHVIVATGHFSTPNMPEYPGFASFPGRVLHAHDFRDAQEFAGKDLLVVGSSYSAEDIALQSKKYGARSVTICYRNAPMGFGWPEGISEVPKLDRLEGRTAHFVDGTTRDVDAIVLCTGYRHWFPFIEDNLRLRTDNVLYPADLYKGVVWTANPKLMYLGMQDQYYTFNMFDAQAWFARDVVLGRIPLPARGEMERDIASWRERQDTLGGPADDIDFQTDYVRDLLEDVDYAAFDLDLVREHFNTWEHHKEESITGYRDKSFSSPCTGTTGPVHHTPWWDEPDDSLGAFLRTDA</sequence>
<dbReference type="EC" id="1.14.13.148" evidence="9"/>
<comment type="caution">
    <text evidence="13">The sequence shown here is derived from an EMBL/GenBank/DDBJ whole genome shotgun (WGS) entry which is preliminary data.</text>
</comment>
<keyword evidence="12" id="KW-0472">Membrane</keyword>
<feature type="transmembrane region" description="Helical" evidence="12">
    <location>
        <begin position="221"/>
        <end position="242"/>
    </location>
</feature>
<dbReference type="InterPro" id="IPR020946">
    <property type="entry name" value="Flavin_mOase-like"/>
</dbReference>
<protein>
    <recommendedName>
        <fullName evidence="10">Trimethylamine monooxygenase</fullName>
        <ecNumber evidence="9">1.14.13.148</ecNumber>
    </recommendedName>
</protein>
<accession>A0A543GFL8</accession>
<keyword evidence="6" id="KW-0521">NADP</keyword>
<dbReference type="SUPFAM" id="SSF51905">
    <property type="entry name" value="FAD/NAD(P)-binding domain"/>
    <property type="match status" value="2"/>
</dbReference>
<name>A0A543GFL8_9PSEU</name>